<dbReference type="Proteomes" id="UP001630127">
    <property type="component" value="Unassembled WGS sequence"/>
</dbReference>
<dbReference type="PANTHER" id="PTHR11946:SF109">
    <property type="entry name" value="VALINE--TRNA LIGASE"/>
    <property type="match status" value="1"/>
</dbReference>
<evidence type="ECO:0000313" key="12">
    <source>
        <dbReference type="Proteomes" id="UP001630127"/>
    </source>
</evidence>
<evidence type="ECO:0000256" key="3">
    <source>
        <dbReference type="ARBA" id="ARBA00022598"/>
    </source>
</evidence>
<keyword evidence="7" id="KW-0653">Protein transport</keyword>
<keyword evidence="5" id="KW-0067">ATP-binding</keyword>
<evidence type="ECO:0000256" key="2">
    <source>
        <dbReference type="ARBA" id="ARBA00013169"/>
    </source>
</evidence>
<dbReference type="EMBL" id="JBJUIK010000003">
    <property type="protein sequence ID" value="KAL3531963.1"/>
    <property type="molecule type" value="Genomic_DNA"/>
</dbReference>
<accession>A0ABD3ALK6</accession>
<evidence type="ECO:0000256" key="4">
    <source>
        <dbReference type="ARBA" id="ARBA00022741"/>
    </source>
</evidence>
<dbReference type="SUPFAM" id="SSF58038">
    <property type="entry name" value="SNARE fusion complex"/>
    <property type="match status" value="1"/>
</dbReference>
<dbReference type="PROSITE" id="PS50192">
    <property type="entry name" value="T_SNARE"/>
    <property type="match status" value="1"/>
</dbReference>
<evidence type="ECO:0000259" key="10">
    <source>
        <dbReference type="PROSITE" id="PS50192"/>
    </source>
</evidence>
<proteinExistence type="inferred from homology"/>
<name>A0ABD3ALK6_9GENT</name>
<dbReference type="GO" id="GO:0006412">
    <property type="term" value="P:translation"/>
    <property type="evidence" value="ECO:0007669"/>
    <property type="project" value="UniProtKB-KW"/>
</dbReference>
<protein>
    <recommendedName>
        <fullName evidence="2">valine--tRNA ligase</fullName>
        <ecNumber evidence="2">6.1.1.9</ecNumber>
    </recommendedName>
    <alternativeName>
        <fullName evidence="9">Valyl-tRNA synthetase</fullName>
    </alternativeName>
</protein>
<evidence type="ECO:0000256" key="1">
    <source>
        <dbReference type="ARBA" id="ARBA00005594"/>
    </source>
</evidence>
<comment type="caution">
    <text evidence="11">The sequence shown here is derived from an EMBL/GenBank/DDBJ whole genome shotgun (WGS) entry which is preliminary data.</text>
</comment>
<feature type="domain" description="T-SNARE coiled-coil homology" evidence="10">
    <location>
        <begin position="243"/>
        <end position="305"/>
    </location>
</feature>
<keyword evidence="3" id="KW-0436">Ligase</keyword>
<evidence type="ECO:0000313" key="11">
    <source>
        <dbReference type="EMBL" id="KAL3531963.1"/>
    </source>
</evidence>
<sequence length="539" mass="60896">MVCLGSSVCWLRLLDCPVFHSFANQKVETASNKKRRASAMGINAEIRRTKARKWDLSSCSFALFFASLLSLVKGLSGEEVAPCNNLVLALPDLIHAILDGEATAPKQSGAFRCDWVLICAVLQSAHELDRQVPLMDRFDAKEPLKILDAALQKVESALNEKSRASAVAINAEIRQTKTRLLRMFLNYRGWLSRRLKGYQEKNLLCVMDLVLALPDRIEAIPDAGAAAPKQSGDESNQFRQEYKMCKMRQDQVLEVKAEGLDDLKTMAHDMNEELDRQVHLMDAFDARVDKVTSDLENTNVRPKDTVNQLSFLDQPSDLQLVKWDCILPTAISDTEITPADDPNDFEGLYRGSEDNEMCLGICSRSNDVVEPLIKLQWYVNCKGTAKLWWGHQIPVWYATLDDDEQKEIKSYSGHWLVAGMKKRFKRRLGDFFQENNSSCPKILICWTSGLHKRLEEEGNLDPNELKTAKEGQVKDFPNSISKCGADALHLAQVTEELWQCLPARNDCARKEFIVICDYPSIVEIVDYEKKSRSCLLGGE</sequence>
<dbReference type="AlphaFoldDB" id="A0ABD3ALK6"/>
<evidence type="ECO:0000256" key="6">
    <source>
        <dbReference type="ARBA" id="ARBA00022917"/>
    </source>
</evidence>
<dbReference type="InterPro" id="IPR002303">
    <property type="entry name" value="Valyl-tRNA_ligase"/>
</dbReference>
<reference evidence="11 12" key="1">
    <citation type="submission" date="2024-11" db="EMBL/GenBank/DDBJ databases">
        <title>A near-complete genome assembly of Cinchona calisaya.</title>
        <authorList>
            <person name="Lian D.C."/>
            <person name="Zhao X.W."/>
            <person name="Wei L."/>
        </authorList>
    </citation>
    <scope>NUCLEOTIDE SEQUENCE [LARGE SCALE GENOMIC DNA]</scope>
    <source>
        <tissue evidence="11">Nenye</tissue>
    </source>
</reference>
<evidence type="ECO:0000256" key="5">
    <source>
        <dbReference type="ARBA" id="ARBA00022840"/>
    </source>
</evidence>
<keyword evidence="12" id="KW-1185">Reference proteome</keyword>
<dbReference type="GO" id="GO:0015031">
    <property type="term" value="P:protein transport"/>
    <property type="evidence" value="ECO:0007669"/>
    <property type="project" value="UniProtKB-KW"/>
</dbReference>
<evidence type="ECO:0000256" key="7">
    <source>
        <dbReference type="ARBA" id="ARBA00022927"/>
    </source>
</evidence>
<dbReference type="PANTHER" id="PTHR11946">
    <property type="entry name" value="VALYL-TRNA SYNTHETASES"/>
    <property type="match status" value="1"/>
</dbReference>
<comment type="similarity">
    <text evidence="1">Belongs to the class-I aminoacyl-tRNA synthetase family.</text>
</comment>
<evidence type="ECO:0000256" key="8">
    <source>
        <dbReference type="ARBA" id="ARBA00023146"/>
    </source>
</evidence>
<evidence type="ECO:0000256" key="9">
    <source>
        <dbReference type="ARBA" id="ARBA00029936"/>
    </source>
</evidence>
<dbReference type="SUPFAM" id="SSF52374">
    <property type="entry name" value="Nucleotidylyl transferase"/>
    <property type="match status" value="1"/>
</dbReference>
<dbReference type="GO" id="GO:0004832">
    <property type="term" value="F:valine-tRNA ligase activity"/>
    <property type="evidence" value="ECO:0007669"/>
    <property type="project" value="UniProtKB-EC"/>
</dbReference>
<organism evidence="11 12">
    <name type="scientific">Cinchona calisaya</name>
    <dbReference type="NCBI Taxonomy" id="153742"/>
    <lineage>
        <taxon>Eukaryota</taxon>
        <taxon>Viridiplantae</taxon>
        <taxon>Streptophyta</taxon>
        <taxon>Embryophyta</taxon>
        <taxon>Tracheophyta</taxon>
        <taxon>Spermatophyta</taxon>
        <taxon>Magnoliopsida</taxon>
        <taxon>eudicotyledons</taxon>
        <taxon>Gunneridae</taxon>
        <taxon>Pentapetalae</taxon>
        <taxon>asterids</taxon>
        <taxon>lamiids</taxon>
        <taxon>Gentianales</taxon>
        <taxon>Rubiaceae</taxon>
        <taxon>Cinchonoideae</taxon>
        <taxon>Cinchoneae</taxon>
        <taxon>Cinchona</taxon>
    </lineage>
</organism>
<keyword evidence="6" id="KW-0648">Protein biosynthesis</keyword>
<dbReference type="InterPro" id="IPR000727">
    <property type="entry name" value="T_SNARE_dom"/>
</dbReference>
<keyword evidence="8" id="KW-0030">Aminoacyl-tRNA synthetase</keyword>
<dbReference type="CDD" id="cd15841">
    <property type="entry name" value="SNARE_Qc"/>
    <property type="match status" value="1"/>
</dbReference>
<gene>
    <name evidence="11" type="ORF">ACH5RR_005484</name>
</gene>
<dbReference type="Gene3D" id="1.20.5.110">
    <property type="match status" value="1"/>
</dbReference>
<dbReference type="GO" id="GO:0005524">
    <property type="term" value="F:ATP binding"/>
    <property type="evidence" value="ECO:0007669"/>
    <property type="project" value="UniProtKB-KW"/>
</dbReference>
<keyword evidence="7" id="KW-0813">Transport</keyword>
<keyword evidence="4" id="KW-0547">Nucleotide-binding</keyword>
<dbReference type="EC" id="6.1.1.9" evidence="2"/>